<dbReference type="EMBL" id="KN832982">
    <property type="protein sequence ID" value="KIM86221.1"/>
    <property type="molecule type" value="Genomic_DNA"/>
</dbReference>
<reference evidence="3" key="2">
    <citation type="submission" date="2015-01" db="EMBL/GenBank/DDBJ databases">
        <title>Evolutionary Origins and Diversification of the Mycorrhizal Mutualists.</title>
        <authorList>
            <consortium name="DOE Joint Genome Institute"/>
            <consortium name="Mycorrhizal Genomics Consortium"/>
            <person name="Kohler A."/>
            <person name="Kuo A."/>
            <person name="Nagy L.G."/>
            <person name="Floudas D."/>
            <person name="Copeland A."/>
            <person name="Barry K.W."/>
            <person name="Cichocki N."/>
            <person name="Veneault-Fourrey C."/>
            <person name="LaButti K."/>
            <person name="Lindquist E.A."/>
            <person name="Lipzen A."/>
            <person name="Lundell T."/>
            <person name="Morin E."/>
            <person name="Murat C."/>
            <person name="Riley R."/>
            <person name="Ohm R."/>
            <person name="Sun H."/>
            <person name="Tunlid A."/>
            <person name="Henrissat B."/>
            <person name="Grigoriev I.V."/>
            <person name="Hibbett D.S."/>
            <person name="Martin F."/>
        </authorList>
    </citation>
    <scope>NUCLEOTIDE SEQUENCE [LARGE SCALE GENOMIC DNA]</scope>
    <source>
        <strain evidence="3">F 1598</strain>
    </source>
</reference>
<dbReference type="OrthoDB" id="3203373at2759"/>
<dbReference type="Gene3D" id="3.80.10.10">
    <property type="entry name" value="Ribonuclease Inhibitor"/>
    <property type="match status" value="1"/>
</dbReference>
<evidence type="ECO:0000256" key="1">
    <source>
        <dbReference type="SAM" id="Coils"/>
    </source>
</evidence>
<dbReference type="Gene3D" id="1.20.1280.50">
    <property type="match status" value="1"/>
</dbReference>
<accession>A0A0C3G6D9</accession>
<organism evidence="2 3">
    <name type="scientific">Piloderma croceum (strain F 1598)</name>
    <dbReference type="NCBI Taxonomy" id="765440"/>
    <lineage>
        <taxon>Eukaryota</taxon>
        <taxon>Fungi</taxon>
        <taxon>Dikarya</taxon>
        <taxon>Basidiomycota</taxon>
        <taxon>Agaricomycotina</taxon>
        <taxon>Agaricomycetes</taxon>
        <taxon>Agaricomycetidae</taxon>
        <taxon>Atheliales</taxon>
        <taxon>Atheliaceae</taxon>
        <taxon>Piloderma</taxon>
    </lineage>
</organism>
<dbReference type="SUPFAM" id="SSF52047">
    <property type="entry name" value="RNI-like"/>
    <property type="match status" value="1"/>
</dbReference>
<name>A0A0C3G6D9_PILCF</name>
<dbReference type="InParanoid" id="A0A0C3G6D9"/>
<keyword evidence="3" id="KW-1185">Reference proteome</keyword>
<gene>
    <name evidence="2" type="ORF">PILCRDRAFT_319762</name>
</gene>
<dbReference type="AlphaFoldDB" id="A0A0C3G6D9"/>
<evidence type="ECO:0000313" key="2">
    <source>
        <dbReference type="EMBL" id="KIM86221.1"/>
    </source>
</evidence>
<dbReference type="Proteomes" id="UP000054166">
    <property type="component" value="Unassembled WGS sequence"/>
</dbReference>
<dbReference type="InterPro" id="IPR032675">
    <property type="entry name" value="LRR_dom_sf"/>
</dbReference>
<dbReference type="HOGENOM" id="CLU_020999_3_1_1"/>
<reference evidence="2 3" key="1">
    <citation type="submission" date="2014-04" db="EMBL/GenBank/DDBJ databases">
        <authorList>
            <consortium name="DOE Joint Genome Institute"/>
            <person name="Kuo A."/>
            <person name="Tarkka M."/>
            <person name="Buscot F."/>
            <person name="Kohler A."/>
            <person name="Nagy L.G."/>
            <person name="Floudas D."/>
            <person name="Copeland A."/>
            <person name="Barry K.W."/>
            <person name="Cichocki N."/>
            <person name="Veneault-Fourrey C."/>
            <person name="LaButti K."/>
            <person name="Lindquist E.A."/>
            <person name="Lipzen A."/>
            <person name="Lundell T."/>
            <person name="Morin E."/>
            <person name="Murat C."/>
            <person name="Sun H."/>
            <person name="Tunlid A."/>
            <person name="Henrissat B."/>
            <person name="Grigoriev I.V."/>
            <person name="Hibbett D.S."/>
            <person name="Martin F."/>
            <person name="Nordberg H.P."/>
            <person name="Cantor M.N."/>
            <person name="Hua S.X."/>
        </authorList>
    </citation>
    <scope>NUCLEOTIDE SEQUENCE [LARGE SCALE GENOMIC DNA]</scope>
    <source>
        <strain evidence="2 3">F 1598</strain>
    </source>
</reference>
<protein>
    <submittedName>
        <fullName evidence="2">Uncharacterized protein</fullName>
    </submittedName>
</protein>
<feature type="coiled-coil region" evidence="1">
    <location>
        <begin position="5"/>
        <end position="53"/>
    </location>
</feature>
<sequence length="521" mass="59415">MALNNAAIESEFATLENKVETMKHSERSLVTQLDNLRSSLKSHENRMVQLHNLRMPINSLPNEILLEIFKAGPSTPWNNLDYVMSVSQVIRRWRIAAIGTPSLWAFIHVGFLSWNKWLRLMAVFFERSGSQPLDIVVHFDRNRPKMRFQPHHPLEDLGELHKRLLIIANRLRRVFIVGNSPEDVFLIFRPLRLLRAPLLEILEVKAQEQEFRWYDSPDPCLIFEGGTPKLKHLKVEGISLPSCQPPTSSLGSLHLGPYEVSSLSEIQTAIAGANNLTDLHLLGRIQVSSSGMPELKIPSLRSLSVSIDPVPLFDDLIYFLGGLEAPHLEKLIVHCTFLARRKPDFNFFSGDYQHPRLLSLTLHCSATIRPWEAACFITMFPSITHLTLEVDTYGSFEKLLHALLPDDHDSDPEEHEEQQQSSFLAWSQLHVINLAFVSAEDQRDLNALCDVISSRIACGVPIACIQIPGLNCIPAETLRWLRERVTVKELNVWEMDCEDVDDYDDPQYCYSREPSLMPSRP</sequence>
<evidence type="ECO:0000313" key="3">
    <source>
        <dbReference type="Proteomes" id="UP000054166"/>
    </source>
</evidence>
<keyword evidence="1" id="KW-0175">Coiled coil</keyword>
<dbReference type="STRING" id="765440.A0A0C3G6D9"/>
<proteinExistence type="predicted"/>